<dbReference type="Proteomes" id="UP001221142">
    <property type="component" value="Unassembled WGS sequence"/>
</dbReference>
<dbReference type="InterPro" id="IPR023210">
    <property type="entry name" value="NADP_OxRdtase_dom"/>
</dbReference>
<dbReference type="GO" id="GO:0005737">
    <property type="term" value="C:cytoplasm"/>
    <property type="evidence" value="ECO:0007669"/>
    <property type="project" value="TreeGrafter"/>
</dbReference>
<dbReference type="EMBL" id="JARKIF010000013">
    <property type="protein sequence ID" value="KAJ7624912.1"/>
    <property type="molecule type" value="Genomic_DNA"/>
</dbReference>
<organism evidence="3 4">
    <name type="scientific">Roridomyces roridus</name>
    <dbReference type="NCBI Taxonomy" id="1738132"/>
    <lineage>
        <taxon>Eukaryota</taxon>
        <taxon>Fungi</taxon>
        <taxon>Dikarya</taxon>
        <taxon>Basidiomycota</taxon>
        <taxon>Agaricomycotina</taxon>
        <taxon>Agaricomycetes</taxon>
        <taxon>Agaricomycetidae</taxon>
        <taxon>Agaricales</taxon>
        <taxon>Marasmiineae</taxon>
        <taxon>Mycenaceae</taxon>
        <taxon>Roridomyces</taxon>
    </lineage>
</organism>
<keyword evidence="1" id="KW-0560">Oxidoreductase</keyword>
<dbReference type="Pfam" id="PF00248">
    <property type="entry name" value="Aldo_ket_red"/>
    <property type="match status" value="1"/>
</dbReference>
<keyword evidence="4" id="KW-1185">Reference proteome</keyword>
<evidence type="ECO:0000256" key="1">
    <source>
        <dbReference type="ARBA" id="ARBA00023002"/>
    </source>
</evidence>
<dbReference type="PANTHER" id="PTHR43625">
    <property type="entry name" value="AFLATOXIN B1 ALDEHYDE REDUCTASE"/>
    <property type="match status" value="1"/>
</dbReference>
<evidence type="ECO:0000313" key="3">
    <source>
        <dbReference type="EMBL" id="KAJ7624912.1"/>
    </source>
</evidence>
<protein>
    <submittedName>
        <fullName evidence="3">NADP-dependent oxidoreductase domain-containing protein</fullName>
    </submittedName>
</protein>
<dbReference type="PRINTS" id="PR00069">
    <property type="entry name" value="ALDKETRDTASE"/>
</dbReference>
<dbReference type="InterPro" id="IPR050791">
    <property type="entry name" value="Aldo-Keto_reductase"/>
</dbReference>
<name>A0AAD7BLX7_9AGAR</name>
<feature type="domain" description="NADP-dependent oxidoreductase" evidence="2">
    <location>
        <begin position="24"/>
        <end position="326"/>
    </location>
</feature>
<sequence>MASPPPIPYPTRRLGRHGPAVSAIGLGAGSISGSFYGPADADTVFQMLTTAADTGVTFWDTSDFYDKSEAILGDWFVKTGRRSEIFLATKFGLAVSREEGAAPVAKLCSEPAHIRGSVAKSLETLKTDYIDLYYQHKVDPDTPIEVVLSTLLPFLESGVIKYLALSDCSPATLRRAKDYGGLASERLVAIQREYSPFETVIERNGVLDAAKELGVAVVAYSPLGKGMLTGRCVSPADLTPADARRNMPRFSAENFAHNITLLPVFEDIAAKHGVTSGQVALAWILAQGDYFIPIPGTTNPARLLSNSAAAHLVLSPDEVKRIRTHVEESGVHGERSVFLSPGDCVGLDEWESVKEGSS</sequence>
<accession>A0AAD7BLX7</accession>
<dbReference type="AlphaFoldDB" id="A0AAD7BLX7"/>
<comment type="caution">
    <text evidence="3">The sequence shown here is derived from an EMBL/GenBank/DDBJ whole genome shotgun (WGS) entry which is preliminary data.</text>
</comment>
<dbReference type="PANTHER" id="PTHR43625:SF40">
    <property type="entry name" value="ALDO-KETO REDUCTASE YAKC [NADP(+)]"/>
    <property type="match status" value="1"/>
</dbReference>
<reference evidence="3" key="1">
    <citation type="submission" date="2023-03" db="EMBL/GenBank/DDBJ databases">
        <title>Massive genome expansion in bonnet fungi (Mycena s.s.) driven by repeated elements and novel gene families across ecological guilds.</title>
        <authorList>
            <consortium name="Lawrence Berkeley National Laboratory"/>
            <person name="Harder C.B."/>
            <person name="Miyauchi S."/>
            <person name="Viragh M."/>
            <person name="Kuo A."/>
            <person name="Thoen E."/>
            <person name="Andreopoulos B."/>
            <person name="Lu D."/>
            <person name="Skrede I."/>
            <person name="Drula E."/>
            <person name="Henrissat B."/>
            <person name="Morin E."/>
            <person name="Kohler A."/>
            <person name="Barry K."/>
            <person name="LaButti K."/>
            <person name="Morin E."/>
            <person name="Salamov A."/>
            <person name="Lipzen A."/>
            <person name="Mereny Z."/>
            <person name="Hegedus B."/>
            <person name="Baldrian P."/>
            <person name="Stursova M."/>
            <person name="Weitz H."/>
            <person name="Taylor A."/>
            <person name="Grigoriev I.V."/>
            <person name="Nagy L.G."/>
            <person name="Martin F."/>
            <person name="Kauserud H."/>
        </authorList>
    </citation>
    <scope>NUCLEOTIDE SEQUENCE</scope>
    <source>
        <strain evidence="3">9284</strain>
    </source>
</reference>
<gene>
    <name evidence="3" type="ORF">FB45DRAFT_751584</name>
</gene>
<evidence type="ECO:0000313" key="4">
    <source>
        <dbReference type="Proteomes" id="UP001221142"/>
    </source>
</evidence>
<proteinExistence type="predicted"/>
<dbReference type="SUPFAM" id="SSF51430">
    <property type="entry name" value="NAD(P)-linked oxidoreductase"/>
    <property type="match status" value="1"/>
</dbReference>
<dbReference type="InterPro" id="IPR020471">
    <property type="entry name" value="AKR"/>
</dbReference>
<evidence type="ECO:0000259" key="2">
    <source>
        <dbReference type="Pfam" id="PF00248"/>
    </source>
</evidence>
<dbReference type="Gene3D" id="3.20.20.100">
    <property type="entry name" value="NADP-dependent oxidoreductase domain"/>
    <property type="match status" value="1"/>
</dbReference>
<dbReference type="GO" id="GO:0016491">
    <property type="term" value="F:oxidoreductase activity"/>
    <property type="evidence" value="ECO:0007669"/>
    <property type="project" value="UniProtKB-KW"/>
</dbReference>
<dbReference type="InterPro" id="IPR036812">
    <property type="entry name" value="NAD(P)_OxRdtase_dom_sf"/>
</dbReference>